<keyword evidence="2" id="KW-1185">Reference proteome</keyword>
<dbReference type="EMBL" id="JANJYI010000003">
    <property type="protein sequence ID" value="KAK2655534.1"/>
    <property type="molecule type" value="Genomic_DNA"/>
</dbReference>
<name>A0AAD9X9U5_9ROSI</name>
<evidence type="ECO:0000313" key="2">
    <source>
        <dbReference type="Proteomes" id="UP001280121"/>
    </source>
</evidence>
<proteinExistence type="predicted"/>
<organism evidence="1 2">
    <name type="scientific">Dipteronia dyeriana</name>
    <dbReference type="NCBI Taxonomy" id="168575"/>
    <lineage>
        <taxon>Eukaryota</taxon>
        <taxon>Viridiplantae</taxon>
        <taxon>Streptophyta</taxon>
        <taxon>Embryophyta</taxon>
        <taxon>Tracheophyta</taxon>
        <taxon>Spermatophyta</taxon>
        <taxon>Magnoliopsida</taxon>
        <taxon>eudicotyledons</taxon>
        <taxon>Gunneridae</taxon>
        <taxon>Pentapetalae</taxon>
        <taxon>rosids</taxon>
        <taxon>malvids</taxon>
        <taxon>Sapindales</taxon>
        <taxon>Sapindaceae</taxon>
        <taxon>Hippocastanoideae</taxon>
        <taxon>Acereae</taxon>
        <taxon>Dipteronia</taxon>
    </lineage>
</organism>
<sequence length="309" mass="34494">MNGPNELGNHLWWQMVGNFYEGGETEFVKVCRNLTYSELSRVVQGVANVDLTRFSIELRTLVDTGVRLRLARPKIKDDSDVEMLLCDGGHVSEVDVSVFEKDPTINEDESLIPEYNSHSEYGLEDFDEDYISDGGSREGVNDEETYHHGMISGRSLKPKEIMTDMQVEHGLSLLYTKALRAKELTEQNVFGSHDLSYRLLPVYCHELKRVNHEEVQTVGDCTSSSCLSPWWLFMMVVVGTAGLSKSSALVATHLSCLLLAYGFSHLHVVVVSMSSSRHGGSRRWVVSHRSSGLVTTTGRGSGFTFLVSH</sequence>
<dbReference type="Proteomes" id="UP001280121">
    <property type="component" value="Unassembled WGS sequence"/>
</dbReference>
<gene>
    <name evidence="1" type="ORF">Ddye_008586</name>
</gene>
<reference evidence="1" key="1">
    <citation type="journal article" date="2023" name="Plant J.">
        <title>Genome sequences and population genomics provide insights into the demographic history, inbreeding, and mutation load of two 'living fossil' tree species of Dipteronia.</title>
        <authorList>
            <person name="Feng Y."/>
            <person name="Comes H.P."/>
            <person name="Chen J."/>
            <person name="Zhu S."/>
            <person name="Lu R."/>
            <person name="Zhang X."/>
            <person name="Li P."/>
            <person name="Qiu J."/>
            <person name="Olsen K.M."/>
            <person name="Qiu Y."/>
        </authorList>
    </citation>
    <scope>NUCLEOTIDE SEQUENCE</scope>
    <source>
        <strain evidence="1">KIB01</strain>
    </source>
</reference>
<comment type="caution">
    <text evidence="1">The sequence shown here is derived from an EMBL/GenBank/DDBJ whole genome shotgun (WGS) entry which is preliminary data.</text>
</comment>
<accession>A0AAD9X9U5</accession>
<dbReference type="AlphaFoldDB" id="A0AAD9X9U5"/>
<evidence type="ECO:0000313" key="1">
    <source>
        <dbReference type="EMBL" id="KAK2655534.1"/>
    </source>
</evidence>
<protein>
    <submittedName>
        <fullName evidence="1">Uncharacterized protein</fullName>
    </submittedName>
</protein>